<reference evidence="4" key="1">
    <citation type="journal article" date="2023" name="IMA Fungus">
        <title>Comparative genomic study of the Penicillium genus elucidates a diverse pangenome and 15 lateral gene transfer events.</title>
        <authorList>
            <person name="Petersen C."/>
            <person name="Sorensen T."/>
            <person name="Nielsen M.R."/>
            <person name="Sondergaard T.E."/>
            <person name="Sorensen J.L."/>
            <person name="Fitzpatrick D.A."/>
            <person name="Frisvad J.C."/>
            <person name="Nielsen K.L."/>
        </authorList>
    </citation>
    <scope>NUCLEOTIDE SEQUENCE</scope>
    <source>
        <strain evidence="4">IBT 17514</strain>
    </source>
</reference>
<evidence type="ECO:0000313" key="5">
    <source>
        <dbReference type="Proteomes" id="UP001215712"/>
    </source>
</evidence>
<dbReference type="InterPro" id="IPR013094">
    <property type="entry name" value="AB_hydrolase_3"/>
</dbReference>
<name>A0AAD6HMS7_9EURO</name>
<dbReference type="EMBL" id="JAQJAN010000006">
    <property type="protein sequence ID" value="KAJ5727309.1"/>
    <property type="molecule type" value="Genomic_DNA"/>
</dbReference>
<dbReference type="AlphaFoldDB" id="A0AAD6HMS7"/>
<dbReference type="Gene3D" id="3.40.50.1820">
    <property type="entry name" value="alpha/beta hydrolase"/>
    <property type="match status" value="1"/>
</dbReference>
<evidence type="ECO:0000313" key="4">
    <source>
        <dbReference type="EMBL" id="KAJ5727309.1"/>
    </source>
</evidence>
<gene>
    <name evidence="4" type="ORF">N7493_005129</name>
</gene>
<dbReference type="GO" id="GO:0072330">
    <property type="term" value="P:monocarboxylic acid biosynthetic process"/>
    <property type="evidence" value="ECO:0007669"/>
    <property type="project" value="UniProtKB-ARBA"/>
</dbReference>
<comment type="caution">
    <text evidence="4">The sequence shown here is derived from an EMBL/GenBank/DDBJ whole genome shotgun (WGS) entry which is preliminary data.</text>
</comment>
<dbReference type="PANTHER" id="PTHR48081">
    <property type="entry name" value="AB HYDROLASE SUPERFAMILY PROTEIN C4A8.06C"/>
    <property type="match status" value="1"/>
</dbReference>
<feature type="region of interest" description="Disordered" evidence="2">
    <location>
        <begin position="248"/>
        <end position="272"/>
    </location>
</feature>
<dbReference type="SUPFAM" id="SSF53474">
    <property type="entry name" value="alpha/beta-Hydrolases"/>
    <property type="match status" value="1"/>
</dbReference>
<dbReference type="GO" id="GO:0017000">
    <property type="term" value="P:antibiotic biosynthetic process"/>
    <property type="evidence" value="ECO:0007669"/>
    <property type="project" value="UniProtKB-ARBA"/>
</dbReference>
<protein>
    <recommendedName>
        <fullName evidence="3">Alpha/beta hydrolase fold-3 domain-containing protein</fullName>
    </recommendedName>
</protein>
<evidence type="ECO:0000256" key="1">
    <source>
        <dbReference type="ARBA" id="ARBA00022801"/>
    </source>
</evidence>
<dbReference type="InterPro" id="IPR029058">
    <property type="entry name" value="AB_hydrolase_fold"/>
</dbReference>
<organism evidence="4 5">
    <name type="scientific">Penicillium malachiteum</name>
    <dbReference type="NCBI Taxonomy" id="1324776"/>
    <lineage>
        <taxon>Eukaryota</taxon>
        <taxon>Fungi</taxon>
        <taxon>Dikarya</taxon>
        <taxon>Ascomycota</taxon>
        <taxon>Pezizomycotina</taxon>
        <taxon>Eurotiomycetes</taxon>
        <taxon>Eurotiomycetidae</taxon>
        <taxon>Eurotiales</taxon>
        <taxon>Aspergillaceae</taxon>
        <taxon>Penicillium</taxon>
    </lineage>
</organism>
<dbReference type="PANTHER" id="PTHR48081:SF8">
    <property type="entry name" value="ALPHA_BETA HYDROLASE FOLD-3 DOMAIN-CONTAINING PROTEIN-RELATED"/>
    <property type="match status" value="1"/>
</dbReference>
<proteinExistence type="predicted"/>
<dbReference type="GO" id="GO:0016787">
    <property type="term" value="F:hydrolase activity"/>
    <property type="evidence" value="ECO:0007669"/>
    <property type="project" value="UniProtKB-KW"/>
</dbReference>
<dbReference type="InterPro" id="IPR050300">
    <property type="entry name" value="GDXG_lipolytic_enzyme"/>
</dbReference>
<keyword evidence="1" id="KW-0378">Hydrolase</keyword>
<keyword evidence="5" id="KW-1185">Reference proteome</keyword>
<evidence type="ECO:0000259" key="3">
    <source>
        <dbReference type="Pfam" id="PF07859"/>
    </source>
</evidence>
<accession>A0AAD6HMS7</accession>
<dbReference type="Proteomes" id="UP001215712">
    <property type="component" value="Unassembled WGS sequence"/>
</dbReference>
<sequence length="389" mass="43836">MQSTRSSLERQAKKLRFFQTILSFLDRYLTFPLPLRPALTLTIPTTISSIPGKITLYIYTNPDDPPISTYSTTHEIDIPRRPTLINFHSGGFSIGHAIDDARWISSVLKKHPSSLVVSVNYRLAPEYPYPIPMEDCVDALLWLWDHAENYNLDRKRFVCCGGSAGGNLALTVPLRLYEELEKRGRRDTKRDIQVAGSLSFYPSVDWTRNRAERDATNPIAAEKSMIPPTVFSFFDESYLVEQHLPKRECGRSSTTGENGDPKGDDEGEGGSVQVEVDMGHPYLSPGLTPTNLLLAAFPPCVTIYTCGWDQLLVEGNTLRERICRFVDEGRMRHCGGYEVEDAIHGFDKRPSFCLGNEVRDKMYSDAVEQLGIMWACEHESEEEGSDITV</sequence>
<reference evidence="4" key="2">
    <citation type="submission" date="2023-01" db="EMBL/GenBank/DDBJ databases">
        <authorList>
            <person name="Petersen C."/>
        </authorList>
    </citation>
    <scope>NUCLEOTIDE SEQUENCE</scope>
    <source>
        <strain evidence="4">IBT 17514</strain>
    </source>
</reference>
<evidence type="ECO:0000256" key="2">
    <source>
        <dbReference type="SAM" id="MobiDB-lite"/>
    </source>
</evidence>
<dbReference type="Pfam" id="PF07859">
    <property type="entry name" value="Abhydrolase_3"/>
    <property type="match status" value="1"/>
</dbReference>
<feature type="domain" description="Alpha/beta hydrolase fold-3" evidence="3">
    <location>
        <begin position="84"/>
        <end position="241"/>
    </location>
</feature>